<accession>A7NFD0</accession>
<dbReference type="STRING" id="383372.Rcas_0013"/>
<dbReference type="KEGG" id="rca:Rcas_0013"/>
<keyword evidence="3" id="KW-0808">Transferase</keyword>
<protein>
    <submittedName>
        <fullName evidence="3">Phospholipid/glycerol acyltransferase</fullName>
    </submittedName>
</protein>
<dbReference type="SMART" id="SM00563">
    <property type="entry name" value="PlsC"/>
    <property type="match status" value="1"/>
</dbReference>
<dbReference type="InterPro" id="IPR002123">
    <property type="entry name" value="Plipid/glycerol_acylTrfase"/>
</dbReference>
<sequence length="437" mass="47730">MSDAPESNTHDQSPAIDESNVVEGLQETAPAVETEEHIPLSDAVPAPAEISAPEPEEAPPAPEEEIGVAYAGERPPPVDPVATLRAETAAAVQELEVEIRNQTEGSAETRDLAADLLRLIRENLERLRPPALDNVVTALRQNVFNSDYLDPDFWRGIAMVLQYQVTELTALIQRRLRGEFAVDAYGMDSELIELVRPVAGFLYRSWWRVTSEGLDGIPAEGPALLLANHSGVLPWDSAMIATAVLEDHPSQRLVRSLHDPWMITVPGLAPALAAFGQAPALPENAARLLDDGQLVCAFPEGAQGAGKLFWNRYRLTGFDARDYIRVALRAGAPIIPVAVIGAEEIYPMLINVRPVAQLLNLPYFPLTPLFPWFGLLGITPLPSKWSIIFDTPIDPSVYGAAAADDPTTIAQINDLVQRRIQSLLDERTAARRSIFFG</sequence>
<dbReference type="PANTHER" id="PTHR22753:SF14">
    <property type="entry name" value="MONOACYLGLYCEROL_DIACYLGLYCEROL O-ACYLTRANSFERASE"/>
    <property type="match status" value="1"/>
</dbReference>
<feature type="compositionally biased region" description="Polar residues" evidence="1">
    <location>
        <begin position="1"/>
        <end position="12"/>
    </location>
</feature>
<dbReference type="OrthoDB" id="9803035at2"/>
<dbReference type="Pfam" id="PF01553">
    <property type="entry name" value="Acyltransferase"/>
    <property type="match status" value="1"/>
</dbReference>
<keyword evidence="4" id="KW-1185">Reference proteome</keyword>
<dbReference type="GO" id="GO:0016020">
    <property type="term" value="C:membrane"/>
    <property type="evidence" value="ECO:0007669"/>
    <property type="project" value="TreeGrafter"/>
</dbReference>
<dbReference type="SUPFAM" id="SSF69593">
    <property type="entry name" value="Glycerol-3-phosphate (1)-acyltransferase"/>
    <property type="match status" value="1"/>
</dbReference>
<dbReference type="PANTHER" id="PTHR22753">
    <property type="entry name" value="TRANSMEMBRANE PROTEIN 68"/>
    <property type="match status" value="1"/>
</dbReference>
<dbReference type="HOGENOM" id="CLU_042900_0_0_0"/>
<dbReference type="AlphaFoldDB" id="A7NFD0"/>
<reference evidence="3 4" key="1">
    <citation type="submission" date="2007-08" db="EMBL/GenBank/DDBJ databases">
        <title>Complete sequence of Roseiflexus castenholzii DSM 13941.</title>
        <authorList>
            <consortium name="US DOE Joint Genome Institute"/>
            <person name="Copeland A."/>
            <person name="Lucas S."/>
            <person name="Lapidus A."/>
            <person name="Barry K."/>
            <person name="Glavina del Rio T."/>
            <person name="Dalin E."/>
            <person name="Tice H."/>
            <person name="Pitluck S."/>
            <person name="Thompson L.S."/>
            <person name="Brettin T."/>
            <person name="Bruce D."/>
            <person name="Detter J.C."/>
            <person name="Han C."/>
            <person name="Tapia R."/>
            <person name="Schmutz J."/>
            <person name="Larimer F."/>
            <person name="Land M."/>
            <person name="Hauser L."/>
            <person name="Kyrpides N."/>
            <person name="Mikhailova N."/>
            <person name="Bryant D.A."/>
            <person name="Hanada S."/>
            <person name="Tsukatani Y."/>
            <person name="Richardson P."/>
        </authorList>
    </citation>
    <scope>NUCLEOTIDE SEQUENCE [LARGE SCALE GENOMIC DNA]</scope>
    <source>
        <strain evidence="4">DSM 13941 / HLO8</strain>
    </source>
</reference>
<dbReference type="GO" id="GO:0016746">
    <property type="term" value="F:acyltransferase activity"/>
    <property type="evidence" value="ECO:0007669"/>
    <property type="project" value="UniProtKB-KW"/>
</dbReference>
<dbReference type="CDD" id="cd07987">
    <property type="entry name" value="LPLAT_MGAT-like"/>
    <property type="match status" value="1"/>
</dbReference>
<evidence type="ECO:0000313" key="3">
    <source>
        <dbReference type="EMBL" id="ABU56152.1"/>
    </source>
</evidence>
<evidence type="ECO:0000313" key="4">
    <source>
        <dbReference type="Proteomes" id="UP000000263"/>
    </source>
</evidence>
<organism evidence="3 4">
    <name type="scientific">Roseiflexus castenholzii (strain DSM 13941 / HLO8)</name>
    <dbReference type="NCBI Taxonomy" id="383372"/>
    <lineage>
        <taxon>Bacteria</taxon>
        <taxon>Bacillati</taxon>
        <taxon>Chloroflexota</taxon>
        <taxon>Chloroflexia</taxon>
        <taxon>Chloroflexales</taxon>
        <taxon>Roseiflexineae</taxon>
        <taxon>Roseiflexaceae</taxon>
        <taxon>Roseiflexus</taxon>
    </lineage>
</organism>
<dbReference type="EMBL" id="CP000804">
    <property type="protein sequence ID" value="ABU56152.1"/>
    <property type="molecule type" value="Genomic_DNA"/>
</dbReference>
<evidence type="ECO:0000256" key="1">
    <source>
        <dbReference type="SAM" id="MobiDB-lite"/>
    </source>
</evidence>
<feature type="compositionally biased region" description="Low complexity" evidence="1">
    <location>
        <begin position="43"/>
        <end position="53"/>
    </location>
</feature>
<proteinExistence type="predicted"/>
<gene>
    <name evidence="3" type="ordered locus">Rcas_0013</name>
</gene>
<dbReference type="eggNOG" id="COG0204">
    <property type="taxonomic scope" value="Bacteria"/>
</dbReference>
<dbReference type="RefSeq" id="WP_011997558.1">
    <property type="nucleotide sequence ID" value="NC_009767.1"/>
</dbReference>
<keyword evidence="3" id="KW-0012">Acyltransferase</keyword>
<evidence type="ECO:0000259" key="2">
    <source>
        <dbReference type="SMART" id="SM00563"/>
    </source>
</evidence>
<feature type="domain" description="Phospholipid/glycerol acyltransferase" evidence="2">
    <location>
        <begin position="223"/>
        <end position="342"/>
    </location>
</feature>
<feature type="region of interest" description="Disordered" evidence="1">
    <location>
        <begin position="1"/>
        <end position="62"/>
    </location>
</feature>
<dbReference type="Proteomes" id="UP000000263">
    <property type="component" value="Chromosome"/>
</dbReference>
<name>A7NFD0_ROSCS</name>